<keyword evidence="6 8" id="KW-1133">Transmembrane helix</keyword>
<dbReference type="GO" id="GO:0015095">
    <property type="term" value="F:magnesium ion transmembrane transporter activity"/>
    <property type="evidence" value="ECO:0007669"/>
    <property type="project" value="UniProtKB-UniRule"/>
</dbReference>
<comment type="similarity">
    <text evidence="2 8">Belongs to the CorA metal ion transporter (MIT) (TC 1.A.35) family.</text>
</comment>
<dbReference type="InterPro" id="IPR045861">
    <property type="entry name" value="CorA_cytoplasmic_dom"/>
</dbReference>
<dbReference type="CDD" id="cd12828">
    <property type="entry name" value="TmCorA-like_1"/>
    <property type="match status" value="1"/>
</dbReference>
<evidence type="ECO:0000256" key="9">
    <source>
        <dbReference type="SAM" id="MobiDB-lite"/>
    </source>
</evidence>
<keyword evidence="3 8" id="KW-0813">Transport</keyword>
<gene>
    <name evidence="8 10" type="primary">corA</name>
    <name evidence="10" type="ORF">ES711_15145</name>
</gene>
<evidence type="ECO:0000256" key="6">
    <source>
        <dbReference type="ARBA" id="ARBA00022989"/>
    </source>
</evidence>
<proteinExistence type="inferred from homology"/>
<feature type="region of interest" description="Disordered" evidence="9">
    <location>
        <begin position="13"/>
        <end position="32"/>
    </location>
</feature>
<dbReference type="SUPFAM" id="SSF143865">
    <property type="entry name" value="CorA soluble domain-like"/>
    <property type="match status" value="1"/>
</dbReference>
<keyword evidence="11" id="KW-1185">Reference proteome</keyword>
<feature type="transmembrane region" description="Helical" evidence="8">
    <location>
        <begin position="338"/>
        <end position="358"/>
    </location>
</feature>
<dbReference type="GO" id="GO:0000287">
    <property type="term" value="F:magnesium ion binding"/>
    <property type="evidence" value="ECO:0007669"/>
    <property type="project" value="TreeGrafter"/>
</dbReference>
<dbReference type="OrthoDB" id="9803416at2"/>
<keyword evidence="8" id="KW-0460">Magnesium</keyword>
<evidence type="ECO:0000313" key="11">
    <source>
        <dbReference type="Proteomes" id="UP000321734"/>
    </source>
</evidence>
<name>A0A5C7ACR5_9FLAO</name>
<evidence type="ECO:0000256" key="8">
    <source>
        <dbReference type="RuleBase" id="RU362010"/>
    </source>
</evidence>
<keyword evidence="8" id="KW-0406">Ion transport</keyword>
<accession>A0A5C7ACR5</accession>
<dbReference type="FunFam" id="1.20.58.340:FF:000012">
    <property type="entry name" value="Magnesium transport protein CorA"/>
    <property type="match status" value="1"/>
</dbReference>
<keyword evidence="4 8" id="KW-1003">Cell membrane</keyword>
<dbReference type="PANTHER" id="PTHR46494">
    <property type="entry name" value="CORA FAMILY METAL ION TRANSPORTER (EUROFUNG)"/>
    <property type="match status" value="1"/>
</dbReference>
<evidence type="ECO:0000256" key="5">
    <source>
        <dbReference type="ARBA" id="ARBA00022692"/>
    </source>
</evidence>
<comment type="function">
    <text evidence="8">Mediates influx of magnesium ions.</text>
</comment>
<dbReference type="NCBIfam" id="TIGR00383">
    <property type="entry name" value="corA"/>
    <property type="match status" value="1"/>
</dbReference>
<protein>
    <recommendedName>
        <fullName evidence="8">Magnesium transport protein CorA</fullName>
    </recommendedName>
</protein>
<dbReference type="EMBL" id="VORX01000010">
    <property type="protein sequence ID" value="TXE05639.1"/>
    <property type="molecule type" value="Genomic_DNA"/>
</dbReference>
<sequence>MCKRNRYLMRSKKKKKSYKTINRSPGSAHYRGKKQSTVTAVDIINYTKEDYHKFETEKVEDAFHLKGNNKVTWINVNGLNNTSEIEKLAHHYGLHPLTLEDILNTNHRPKLDEFDNYLFIVLKMLYFKDDEELVYEQVSIVVGDDYVLTFQEADGDVFDDLRLRISSGKGRSRSLGSDYLTFAIMDAVVDNYLTVIEAFGDKIEDIEEYIFDANAESDHTANTIQALKREVLKIRRSVMPLREVINRLEKIEHPIVNEKTRNFIRDLYDHIVHVNESIESYREMVWSLLDMYMTIISNKMNEVMKVLTIIATIFIPLTFIAGIYGMNFDYIPELHYKYAYFILWGFMIFIFLMMLIYFRKKKWL</sequence>
<dbReference type="AlphaFoldDB" id="A0A5C7ACR5"/>
<dbReference type="InterPro" id="IPR002523">
    <property type="entry name" value="MgTranspt_CorA/ZnTranspt_ZntB"/>
</dbReference>
<dbReference type="GO" id="GO:0015087">
    <property type="term" value="F:cobalt ion transmembrane transporter activity"/>
    <property type="evidence" value="ECO:0007669"/>
    <property type="project" value="UniProtKB-UniRule"/>
</dbReference>
<evidence type="ECO:0000256" key="4">
    <source>
        <dbReference type="ARBA" id="ARBA00022475"/>
    </source>
</evidence>
<evidence type="ECO:0000256" key="3">
    <source>
        <dbReference type="ARBA" id="ARBA00022448"/>
    </source>
</evidence>
<dbReference type="SUPFAM" id="SSF144083">
    <property type="entry name" value="Magnesium transport protein CorA, transmembrane region"/>
    <property type="match status" value="1"/>
</dbReference>
<dbReference type="Pfam" id="PF01544">
    <property type="entry name" value="CorA"/>
    <property type="match status" value="1"/>
</dbReference>
<comment type="subcellular location">
    <subcellularLocation>
        <location evidence="1">Cell membrane</location>
        <topology evidence="1">Multi-pass membrane protein</topology>
    </subcellularLocation>
    <subcellularLocation>
        <location evidence="8">Membrane</location>
        <topology evidence="8">Multi-pass membrane protein</topology>
    </subcellularLocation>
</comment>
<dbReference type="Proteomes" id="UP000321734">
    <property type="component" value="Unassembled WGS sequence"/>
</dbReference>
<dbReference type="Gene3D" id="3.30.460.20">
    <property type="entry name" value="CorA soluble domain-like"/>
    <property type="match status" value="1"/>
</dbReference>
<dbReference type="InterPro" id="IPR045863">
    <property type="entry name" value="CorA_TM1_TM2"/>
</dbReference>
<dbReference type="Gene3D" id="1.20.58.340">
    <property type="entry name" value="Magnesium transport protein CorA, transmembrane region"/>
    <property type="match status" value="2"/>
</dbReference>
<evidence type="ECO:0000256" key="2">
    <source>
        <dbReference type="ARBA" id="ARBA00009765"/>
    </source>
</evidence>
<dbReference type="PANTHER" id="PTHR46494:SF1">
    <property type="entry name" value="CORA FAMILY METAL ION TRANSPORTER (EUROFUNG)"/>
    <property type="match status" value="1"/>
</dbReference>
<evidence type="ECO:0000256" key="1">
    <source>
        <dbReference type="ARBA" id="ARBA00004651"/>
    </source>
</evidence>
<dbReference type="GO" id="GO:0005886">
    <property type="term" value="C:plasma membrane"/>
    <property type="evidence" value="ECO:0007669"/>
    <property type="project" value="UniProtKB-SubCell"/>
</dbReference>
<evidence type="ECO:0000256" key="7">
    <source>
        <dbReference type="ARBA" id="ARBA00023136"/>
    </source>
</evidence>
<comment type="caution">
    <text evidence="10">The sequence shown here is derived from an EMBL/GenBank/DDBJ whole genome shotgun (WGS) entry which is preliminary data.</text>
</comment>
<dbReference type="InterPro" id="IPR004488">
    <property type="entry name" value="Mg/Co-transport_prot_CorA"/>
</dbReference>
<dbReference type="GO" id="GO:0050897">
    <property type="term" value="F:cobalt ion binding"/>
    <property type="evidence" value="ECO:0007669"/>
    <property type="project" value="TreeGrafter"/>
</dbReference>
<keyword evidence="7 8" id="KW-0472">Membrane</keyword>
<keyword evidence="5 8" id="KW-0812">Transmembrane</keyword>
<feature type="transmembrane region" description="Helical" evidence="8">
    <location>
        <begin position="306"/>
        <end position="326"/>
    </location>
</feature>
<organism evidence="10 11">
    <name type="scientific">Gelidibacter salicanalis</name>
    <dbReference type="NCBI Taxonomy" id="291193"/>
    <lineage>
        <taxon>Bacteria</taxon>
        <taxon>Pseudomonadati</taxon>
        <taxon>Bacteroidota</taxon>
        <taxon>Flavobacteriia</taxon>
        <taxon>Flavobacteriales</taxon>
        <taxon>Flavobacteriaceae</taxon>
        <taxon>Gelidibacter</taxon>
    </lineage>
</organism>
<reference evidence="10 11" key="1">
    <citation type="submission" date="2019-08" db="EMBL/GenBank/DDBJ databases">
        <title>Genome sequence of Gelidibacter salicanalis IC162T.</title>
        <authorList>
            <person name="Bowman J.P."/>
        </authorList>
    </citation>
    <scope>NUCLEOTIDE SEQUENCE [LARGE SCALE GENOMIC DNA]</scope>
    <source>
        <strain evidence="10 11">IC162</strain>
    </source>
</reference>
<evidence type="ECO:0000313" key="10">
    <source>
        <dbReference type="EMBL" id="TXE05639.1"/>
    </source>
</evidence>